<dbReference type="InParanoid" id="A0A2K3DDE0"/>
<keyword evidence="2" id="KW-0472">Membrane</keyword>
<feature type="compositionally biased region" description="Basic and acidic residues" evidence="1">
    <location>
        <begin position="228"/>
        <end position="253"/>
    </location>
</feature>
<proteinExistence type="predicted"/>
<accession>A0A2K3DDE0</accession>
<dbReference type="STRING" id="3055.A0A2K3DDE0"/>
<feature type="transmembrane region" description="Helical" evidence="2">
    <location>
        <begin position="102"/>
        <end position="126"/>
    </location>
</feature>
<gene>
    <name evidence="3" type="ORF">CHLRE_09g392654v5</name>
</gene>
<dbReference type="Proteomes" id="UP000006906">
    <property type="component" value="Chromosome 9"/>
</dbReference>
<dbReference type="PANTHER" id="PTHR37330">
    <property type="entry name" value="CONSERVED TRANSMEMBRANE PROTEIN-RELATED"/>
    <property type="match status" value="1"/>
</dbReference>
<dbReference type="AlphaFoldDB" id="A0A2K3DDE0"/>
<evidence type="ECO:0000256" key="2">
    <source>
        <dbReference type="SAM" id="Phobius"/>
    </source>
</evidence>
<dbReference type="OrthoDB" id="5594013at2759"/>
<keyword evidence="4" id="KW-1185">Reference proteome</keyword>
<name>A0A2K3DDE0_CHLRE</name>
<dbReference type="GeneID" id="5720098"/>
<organism evidence="3 4">
    <name type="scientific">Chlamydomonas reinhardtii</name>
    <name type="common">Chlamydomonas smithii</name>
    <dbReference type="NCBI Taxonomy" id="3055"/>
    <lineage>
        <taxon>Eukaryota</taxon>
        <taxon>Viridiplantae</taxon>
        <taxon>Chlorophyta</taxon>
        <taxon>core chlorophytes</taxon>
        <taxon>Chlorophyceae</taxon>
        <taxon>CS clade</taxon>
        <taxon>Chlamydomonadales</taxon>
        <taxon>Chlamydomonadaceae</taxon>
        <taxon>Chlamydomonas</taxon>
    </lineage>
</organism>
<evidence type="ECO:0000313" key="4">
    <source>
        <dbReference type="Proteomes" id="UP000006906"/>
    </source>
</evidence>
<feature type="region of interest" description="Disordered" evidence="1">
    <location>
        <begin position="228"/>
        <end position="331"/>
    </location>
</feature>
<evidence type="ECO:0000313" key="3">
    <source>
        <dbReference type="EMBL" id="PNW78552.1"/>
    </source>
</evidence>
<feature type="transmembrane region" description="Helical" evidence="2">
    <location>
        <begin position="132"/>
        <end position="151"/>
    </location>
</feature>
<dbReference type="KEGG" id="cre:CHLRE_09g392654v5"/>
<dbReference type="Gramene" id="PNW78552">
    <property type="protein sequence ID" value="PNW78552"/>
    <property type="gene ID" value="CHLRE_09g392654v5"/>
</dbReference>
<dbReference type="Pfam" id="PF14494">
    <property type="entry name" value="DUF4436"/>
    <property type="match status" value="1"/>
</dbReference>
<sequence length="331" mass="36879">MYAAASRPVATVLTPIRGMYYYPFDEYLIDIRIQSYMLGPDGGRLPLAVIVSQRNQVTGWVQEVTMLQNVLDNYNFWYVAESDNKDTDNVVGYRIHMQRSNFVKFFACLVLIVMWTLTSAAVTYAIDLNFLRPRVAMMMECTMMVTLLFAMGNIRNVMPGIPGIGIGIDQYGYIWIMILLMASATTMLGKLICQYVHPLPTFYDRLMQNECYTEWRKKEDEKEKKAKEEAEKKKEEGEEQAKKQQEAEAKKQQDGNSSGSGSGSDSLGVKGMGSDTSSLATPRVQVLAAEADAQQQQQATQALDNTRGQSGGVSLRKQGDAGMDATCAGII</sequence>
<dbReference type="InterPro" id="IPR027948">
    <property type="entry name" value="DUF4436"/>
</dbReference>
<reference evidence="3 4" key="1">
    <citation type="journal article" date="2007" name="Science">
        <title>The Chlamydomonas genome reveals the evolution of key animal and plant functions.</title>
        <authorList>
            <person name="Merchant S.S."/>
            <person name="Prochnik S.E."/>
            <person name="Vallon O."/>
            <person name="Harris E.H."/>
            <person name="Karpowicz S.J."/>
            <person name="Witman G.B."/>
            <person name="Terry A."/>
            <person name="Salamov A."/>
            <person name="Fritz-Laylin L.K."/>
            <person name="Marechal-Drouard L."/>
            <person name="Marshall W.F."/>
            <person name="Qu L.H."/>
            <person name="Nelson D.R."/>
            <person name="Sanderfoot A.A."/>
            <person name="Spalding M.H."/>
            <person name="Kapitonov V.V."/>
            <person name="Ren Q."/>
            <person name="Ferris P."/>
            <person name="Lindquist E."/>
            <person name="Shapiro H."/>
            <person name="Lucas S.M."/>
            <person name="Grimwood J."/>
            <person name="Schmutz J."/>
            <person name="Cardol P."/>
            <person name="Cerutti H."/>
            <person name="Chanfreau G."/>
            <person name="Chen C.L."/>
            <person name="Cognat V."/>
            <person name="Croft M.T."/>
            <person name="Dent R."/>
            <person name="Dutcher S."/>
            <person name="Fernandez E."/>
            <person name="Fukuzawa H."/>
            <person name="Gonzalez-Ballester D."/>
            <person name="Gonzalez-Halphen D."/>
            <person name="Hallmann A."/>
            <person name="Hanikenne M."/>
            <person name="Hippler M."/>
            <person name="Inwood W."/>
            <person name="Jabbari K."/>
            <person name="Kalanon M."/>
            <person name="Kuras R."/>
            <person name="Lefebvre P.A."/>
            <person name="Lemaire S.D."/>
            <person name="Lobanov A.V."/>
            <person name="Lohr M."/>
            <person name="Manuell A."/>
            <person name="Meier I."/>
            <person name="Mets L."/>
            <person name="Mittag M."/>
            <person name="Mittelmeier T."/>
            <person name="Moroney J.V."/>
            <person name="Moseley J."/>
            <person name="Napoli C."/>
            <person name="Nedelcu A.M."/>
            <person name="Niyogi K."/>
            <person name="Novoselov S.V."/>
            <person name="Paulsen I.T."/>
            <person name="Pazour G."/>
            <person name="Purton S."/>
            <person name="Ral J.P."/>
            <person name="Riano-Pachon D.M."/>
            <person name="Riekhof W."/>
            <person name="Rymarquis L."/>
            <person name="Schroda M."/>
            <person name="Stern D."/>
            <person name="Umen J."/>
            <person name="Willows R."/>
            <person name="Wilson N."/>
            <person name="Zimmer S.L."/>
            <person name="Allmer J."/>
            <person name="Balk J."/>
            <person name="Bisova K."/>
            <person name="Chen C.J."/>
            <person name="Elias M."/>
            <person name="Gendler K."/>
            <person name="Hauser C."/>
            <person name="Lamb M.R."/>
            <person name="Ledford H."/>
            <person name="Long J.C."/>
            <person name="Minagawa J."/>
            <person name="Page M.D."/>
            <person name="Pan J."/>
            <person name="Pootakham W."/>
            <person name="Roje S."/>
            <person name="Rose A."/>
            <person name="Stahlberg E."/>
            <person name="Terauchi A.M."/>
            <person name="Yang P."/>
            <person name="Ball S."/>
            <person name="Bowler C."/>
            <person name="Dieckmann C.L."/>
            <person name="Gladyshev V.N."/>
            <person name="Green P."/>
            <person name="Jorgensen R."/>
            <person name="Mayfield S."/>
            <person name="Mueller-Roeber B."/>
            <person name="Rajamani S."/>
            <person name="Sayre R.T."/>
            <person name="Brokstein P."/>
            <person name="Dubchak I."/>
            <person name="Goodstein D."/>
            <person name="Hornick L."/>
            <person name="Huang Y.W."/>
            <person name="Jhaveri J."/>
            <person name="Luo Y."/>
            <person name="Martinez D."/>
            <person name="Ngau W.C."/>
            <person name="Otillar B."/>
            <person name="Poliakov A."/>
            <person name="Porter A."/>
            <person name="Szajkowski L."/>
            <person name="Werner G."/>
            <person name="Zhou K."/>
            <person name="Grigoriev I.V."/>
            <person name="Rokhsar D.S."/>
            <person name="Grossman A.R."/>
        </authorList>
    </citation>
    <scope>NUCLEOTIDE SEQUENCE [LARGE SCALE GENOMIC DNA]</scope>
    <source>
        <strain evidence="4">CC-503</strain>
    </source>
</reference>
<dbReference type="RefSeq" id="XP_042920964.1">
    <property type="nucleotide sequence ID" value="XM_043065643.1"/>
</dbReference>
<feature type="compositionally biased region" description="Low complexity" evidence="1">
    <location>
        <begin position="254"/>
        <end position="269"/>
    </location>
</feature>
<evidence type="ECO:0000256" key="1">
    <source>
        <dbReference type="SAM" id="MobiDB-lite"/>
    </source>
</evidence>
<protein>
    <submittedName>
        <fullName evidence="3">Uncharacterized protein</fullName>
    </submittedName>
</protein>
<feature type="transmembrane region" description="Helical" evidence="2">
    <location>
        <begin position="172"/>
        <end position="192"/>
    </location>
</feature>
<dbReference type="PANTHER" id="PTHR37330:SF1">
    <property type="entry name" value="CONSERVED TRANSMEMBRANE PROTEIN-RELATED"/>
    <property type="match status" value="1"/>
</dbReference>
<dbReference type="EMBL" id="CM008970">
    <property type="protein sequence ID" value="PNW78552.1"/>
    <property type="molecule type" value="Genomic_DNA"/>
</dbReference>
<feature type="compositionally biased region" description="Low complexity" evidence="1">
    <location>
        <begin position="288"/>
        <end position="302"/>
    </location>
</feature>
<keyword evidence="2" id="KW-0812">Transmembrane</keyword>
<keyword evidence="2" id="KW-1133">Transmembrane helix</keyword>